<dbReference type="AlphaFoldDB" id="A0A9X4MA48"/>
<name>A0A9X4MA48_9CYAN</name>
<accession>A0A9X4MA48</accession>
<proteinExistence type="predicted"/>
<organism evidence="2 3">
    <name type="scientific">Pseudanabaena catenata USMAC16</name>
    <dbReference type="NCBI Taxonomy" id="1855837"/>
    <lineage>
        <taxon>Bacteria</taxon>
        <taxon>Bacillati</taxon>
        <taxon>Cyanobacteriota</taxon>
        <taxon>Cyanophyceae</taxon>
        <taxon>Pseudanabaenales</taxon>
        <taxon>Pseudanabaenaceae</taxon>
        <taxon>Pseudanabaena</taxon>
    </lineage>
</organism>
<dbReference type="RefSeq" id="WP_009627927.1">
    <property type="nucleotide sequence ID" value="NZ_VBTY01000125.1"/>
</dbReference>
<evidence type="ECO:0000313" key="3">
    <source>
        <dbReference type="Proteomes" id="UP001152872"/>
    </source>
</evidence>
<keyword evidence="1" id="KW-1133">Transmembrane helix</keyword>
<sequence>MIRQGELNQPELDHLDHDLVADLPQDAQDAATSPKPQKARRWLLRSIIYSSMGFGLIALVLPSFSGCGNKARSSEGRTYVGSMNRAQQAFWSEKQTFGRSIPALEIGIQEETDNFKFEMQSFDLVTYQYGVPKNDKVKSFVGGVFVVPEKSQTYQGSNQKINQTSESQPSAKKELTTVTILCESPKTGVQQKLPNPFLQNGTPICAEGTVALN</sequence>
<protein>
    <submittedName>
        <fullName evidence="2">Type IV pilin-like G/H family protein</fullName>
    </submittedName>
</protein>
<evidence type="ECO:0000313" key="2">
    <source>
        <dbReference type="EMBL" id="MDG3495784.1"/>
    </source>
</evidence>
<reference evidence="2" key="1">
    <citation type="submission" date="2019-05" db="EMBL/GenBank/DDBJ databases">
        <title>Whole genome sequencing of Pseudanabaena catenata USMAC16.</title>
        <authorList>
            <person name="Khan Z."/>
            <person name="Omar W.M."/>
            <person name="Convey P."/>
            <person name="Merican F."/>
            <person name="Najimudin N."/>
        </authorList>
    </citation>
    <scope>NUCLEOTIDE SEQUENCE</scope>
    <source>
        <strain evidence="2">USMAC16</strain>
    </source>
</reference>
<dbReference type="Proteomes" id="UP001152872">
    <property type="component" value="Unassembled WGS sequence"/>
</dbReference>
<evidence type="ECO:0000256" key="1">
    <source>
        <dbReference type="SAM" id="Phobius"/>
    </source>
</evidence>
<dbReference type="EMBL" id="VBTY01000125">
    <property type="protein sequence ID" value="MDG3495784.1"/>
    <property type="molecule type" value="Genomic_DNA"/>
</dbReference>
<keyword evidence="1" id="KW-0812">Transmembrane</keyword>
<feature type="transmembrane region" description="Helical" evidence="1">
    <location>
        <begin position="42"/>
        <end position="64"/>
    </location>
</feature>
<dbReference type="Pfam" id="PF16734">
    <property type="entry name" value="Pilin_GH"/>
    <property type="match status" value="1"/>
</dbReference>
<dbReference type="InterPro" id="IPR031975">
    <property type="entry name" value="Pilin_GH"/>
</dbReference>
<keyword evidence="1" id="KW-0472">Membrane</keyword>
<comment type="caution">
    <text evidence="2">The sequence shown here is derived from an EMBL/GenBank/DDBJ whole genome shotgun (WGS) entry which is preliminary data.</text>
</comment>
<keyword evidence="3" id="KW-1185">Reference proteome</keyword>
<gene>
    <name evidence="2" type="ORF">FEV09_14635</name>
</gene>